<reference evidence="2" key="1">
    <citation type="journal article" date="2014" name="Front. Microbiol.">
        <title>High frequency of phylogenetically diverse reductive dehalogenase-homologous genes in deep subseafloor sedimentary metagenomes.</title>
        <authorList>
            <person name="Kawai M."/>
            <person name="Futagami T."/>
            <person name="Toyoda A."/>
            <person name="Takaki Y."/>
            <person name="Nishi S."/>
            <person name="Hori S."/>
            <person name="Arai W."/>
            <person name="Tsubouchi T."/>
            <person name="Morono Y."/>
            <person name="Uchiyama I."/>
            <person name="Ito T."/>
            <person name="Fujiyama A."/>
            <person name="Inagaki F."/>
            <person name="Takami H."/>
        </authorList>
    </citation>
    <scope>NUCLEOTIDE SEQUENCE</scope>
    <source>
        <strain evidence="2">Expedition CK06-06</strain>
    </source>
</reference>
<evidence type="ECO:0000259" key="1">
    <source>
        <dbReference type="Pfam" id="PF01208"/>
    </source>
</evidence>
<dbReference type="AlphaFoldDB" id="X0UK67"/>
<feature type="domain" description="Uroporphyrinogen decarboxylase (URO-D)" evidence="1">
    <location>
        <begin position="103"/>
        <end position="231"/>
    </location>
</feature>
<comment type="caution">
    <text evidence="2">The sequence shown here is derived from an EMBL/GenBank/DDBJ whole genome shotgun (WGS) entry which is preliminary data.</text>
</comment>
<sequence length="265" mass="29806">DFAYDNCECISKKEDNQIIRQFRTPLGTIEHTDGIAADGSLCPVKHFVKDSNDWEVLRYVVEHTRATPKYQHIKNILDGIGELGIADIVIWRSPFGKIVDEYAGLETTVYKLMDDPKTIEELLTLQTEVDMNVIKLAADSPAEIVIISDHADEQIINPVWYEKYCVPFYKKANEILHTKGKIVSTHLDGNFKGLFELVKEADFDLLDGCTPAPMTNYEVEELPSALTGNMKAYCGVPSIFFADDTSIDEIITFAQRIIKALSPNV</sequence>
<dbReference type="Pfam" id="PF01208">
    <property type="entry name" value="URO-D"/>
    <property type="match status" value="1"/>
</dbReference>
<evidence type="ECO:0000313" key="2">
    <source>
        <dbReference type="EMBL" id="GAF99691.1"/>
    </source>
</evidence>
<feature type="non-terminal residue" evidence="2">
    <location>
        <position position="1"/>
    </location>
</feature>
<dbReference type="InterPro" id="IPR038071">
    <property type="entry name" value="UROD/MetE-like_sf"/>
</dbReference>
<accession>X0UK67</accession>
<dbReference type="GO" id="GO:0006779">
    <property type="term" value="P:porphyrin-containing compound biosynthetic process"/>
    <property type="evidence" value="ECO:0007669"/>
    <property type="project" value="InterPro"/>
</dbReference>
<proteinExistence type="predicted"/>
<dbReference type="EMBL" id="BARS01027528">
    <property type="protein sequence ID" value="GAF99691.1"/>
    <property type="molecule type" value="Genomic_DNA"/>
</dbReference>
<protein>
    <recommendedName>
        <fullName evidence="1">Uroporphyrinogen decarboxylase (URO-D) domain-containing protein</fullName>
    </recommendedName>
</protein>
<feature type="non-terminal residue" evidence="2">
    <location>
        <position position="265"/>
    </location>
</feature>
<dbReference type="Gene3D" id="3.20.20.210">
    <property type="match status" value="1"/>
</dbReference>
<gene>
    <name evidence="2" type="ORF">S01H1_43225</name>
</gene>
<dbReference type="GO" id="GO:0004853">
    <property type="term" value="F:uroporphyrinogen decarboxylase activity"/>
    <property type="evidence" value="ECO:0007669"/>
    <property type="project" value="InterPro"/>
</dbReference>
<dbReference type="SUPFAM" id="SSF51726">
    <property type="entry name" value="UROD/MetE-like"/>
    <property type="match status" value="1"/>
</dbReference>
<name>X0UK67_9ZZZZ</name>
<dbReference type="InterPro" id="IPR000257">
    <property type="entry name" value="Uroporphyrinogen_deCOase"/>
</dbReference>
<organism evidence="2">
    <name type="scientific">marine sediment metagenome</name>
    <dbReference type="NCBI Taxonomy" id="412755"/>
    <lineage>
        <taxon>unclassified sequences</taxon>
        <taxon>metagenomes</taxon>
        <taxon>ecological metagenomes</taxon>
    </lineage>
</organism>